<evidence type="ECO:0000256" key="4">
    <source>
        <dbReference type="ARBA" id="ARBA00023315"/>
    </source>
</evidence>
<reference evidence="5 6" key="1">
    <citation type="submission" date="2018-07" db="EMBL/GenBank/DDBJ databases">
        <title>Genomic Encyclopedia of Archaeal and Bacterial Type Strains, Phase II (KMG-II): from individual species to whole genera.</title>
        <authorList>
            <person name="Goeker M."/>
        </authorList>
    </citation>
    <scope>NUCLEOTIDE SEQUENCE [LARGE SCALE GENOMIC DNA]</scope>
    <source>
        <strain evidence="5 6">DSM 25795</strain>
    </source>
</reference>
<accession>A0A3D9FMA2</accession>
<dbReference type="CDD" id="cd03358">
    <property type="entry name" value="LbH_WxcM_N_like"/>
    <property type="match status" value="1"/>
</dbReference>
<keyword evidence="4" id="KW-0012">Acyltransferase</keyword>
<dbReference type="AlphaFoldDB" id="A0A3D9FMA2"/>
<comment type="similarity">
    <text evidence="1">Belongs to the transferase hexapeptide repeat family.</text>
</comment>
<organism evidence="5 6">
    <name type="scientific">Flavobacterium cutihirudinis</name>
    <dbReference type="NCBI Taxonomy" id="1265740"/>
    <lineage>
        <taxon>Bacteria</taxon>
        <taxon>Pseudomonadati</taxon>
        <taxon>Bacteroidota</taxon>
        <taxon>Flavobacteriia</taxon>
        <taxon>Flavobacteriales</taxon>
        <taxon>Flavobacteriaceae</taxon>
        <taxon>Flavobacterium</taxon>
    </lineage>
</organism>
<evidence type="ECO:0000256" key="3">
    <source>
        <dbReference type="ARBA" id="ARBA00022737"/>
    </source>
</evidence>
<dbReference type="PROSITE" id="PS00101">
    <property type="entry name" value="HEXAPEP_TRANSFERASES"/>
    <property type="match status" value="1"/>
</dbReference>
<keyword evidence="3" id="KW-0677">Repeat</keyword>
<keyword evidence="6" id="KW-1185">Reference proteome</keyword>
<proteinExistence type="inferred from homology"/>
<dbReference type="Proteomes" id="UP000257004">
    <property type="component" value="Unassembled WGS sequence"/>
</dbReference>
<evidence type="ECO:0000256" key="2">
    <source>
        <dbReference type="ARBA" id="ARBA00022679"/>
    </source>
</evidence>
<dbReference type="EMBL" id="QRDQ01000012">
    <property type="protein sequence ID" value="RED19611.1"/>
    <property type="molecule type" value="Genomic_DNA"/>
</dbReference>
<dbReference type="PANTHER" id="PTHR43300">
    <property type="entry name" value="ACETYLTRANSFERASE"/>
    <property type="match status" value="1"/>
</dbReference>
<comment type="caution">
    <text evidence="5">The sequence shown here is derived from an EMBL/GenBank/DDBJ whole genome shotgun (WGS) entry which is preliminary data.</text>
</comment>
<dbReference type="OrthoDB" id="9801697at2"/>
<dbReference type="InterPro" id="IPR050179">
    <property type="entry name" value="Trans_hexapeptide_repeat"/>
</dbReference>
<evidence type="ECO:0000313" key="5">
    <source>
        <dbReference type="EMBL" id="RED19611.1"/>
    </source>
</evidence>
<gene>
    <name evidence="5" type="ORF">BD847_3898</name>
</gene>
<evidence type="ECO:0000256" key="1">
    <source>
        <dbReference type="ARBA" id="ARBA00007274"/>
    </source>
</evidence>
<dbReference type="SUPFAM" id="SSF51161">
    <property type="entry name" value="Trimeric LpxA-like enzymes"/>
    <property type="match status" value="1"/>
</dbReference>
<sequence length="182" mass="19796">MIHPLSDVQTADIGENTYVWQFSIILKNAKIGSGCNINCHVFIENNVIIGNNVTIKPGVYVWDGITIENDVMIGPNVTFTNDKLPRSKNQNYKMEYTTVKNGASIGAGATILCGIEIGKYALIGAGTLITKNVPARALVTGSPGKIVGWVNEDGTKMSKSEDYYLDNFGESWIEVEGHLVKV</sequence>
<dbReference type="GO" id="GO:0016746">
    <property type="term" value="F:acyltransferase activity"/>
    <property type="evidence" value="ECO:0007669"/>
    <property type="project" value="UniProtKB-KW"/>
</dbReference>
<dbReference type="InterPro" id="IPR018357">
    <property type="entry name" value="Hexapep_transf_CS"/>
</dbReference>
<dbReference type="PANTHER" id="PTHR43300:SF4">
    <property type="entry name" value="ACYL-[ACYL-CARRIER-PROTEIN]--UDP-N-ACETYLGLUCOSAMINE O-ACYLTRANSFERASE"/>
    <property type="match status" value="1"/>
</dbReference>
<dbReference type="InterPro" id="IPR001451">
    <property type="entry name" value="Hexapep"/>
</dbReference>
<dbReference type="Pfam" id="PF00132">
    <property type="entry name" value="Hexapep"/>
    <property type="match status" value="3"/>
</dbReference>
<dbReference type="InterPro" id="IPR011004">
    <property type="entry name" value="Trimer_LpxA-like_sf"/>
</dbReference>
<protein>
    <submittedName>
        <fullName evidence="5">Transferase family hexapeptide repeat protein</fullName>
    </submittedName>
</protein>
<dbReference type="Gene3D" id="2.160.10.10">
    <property type="entry name" value="Hexapeptide repeat proteins"/>
    <property type="match status" value="1"/>
</dbReference>
<evidence type="ECO:0000313" key="6">
    <source>
        <dbReference type="Proteomes" id="UP000257004"/>
    </source>
</evidence>
<keyword evidence="2 5" id="KW-0808">Transferase</keyword>
<name>A0A3D9FMA2_9FLAO</name>
<dbReference type="RefSeq" id="WP_115889839.1">
    <property type="nucleotide sequence ID" value="NZ_QRDQ01000012.1"/>
</dbReference>